<dbReference type="Gene3D" id="3.40.50.150">
    <property type="entry name" value="Vaccinia Virus protein VP39"/>
    <property type="match status" value="1"/>
</dbReference>
<dbReference type="InterPro" id="IPR013216">
    <property type="entry name" value="Methyltransf_11"/>
</dbReference>
<sequence length="250" mass="29303">MKKIEKIAKTFFDKFFWGQHPETALRYLPVVKEIKKAGLSDSKILEIGPGSLGIIPYLRREIDGIDVDFSGPKTNLLNKIRGKADQLPFKKNSYDVCISVDVLEHLPSQNREKAIYEMLRVAKKMAIIVVPTGIYSERQDKQIKKIWNKMFNKDDQFLEEHLKYGLPQPEEILVYIDKSARKLNKQAKTKSYPSLNLTVRNLLMRTWITKNRFIYYLYLKGYLLLLPILRVCNFGTTYRRVFVVEFLPHL</sequence>
<protein>
    <recommendedName>
        <fullName evidence="2">Methyltransferase type 11 domain-containing protein</fullName>
    </recommendedName>
</protein>
<proteinExistence type="predicted"/>
<evidence type="ECO:0000256" key="1">
    <source>
        <dbReference type="SAM" id="Phobius"/>
    </source>
</evidence>
<feature type="transmembrane region" description="Helical" evidence="1">
    <location>
        <begin position="213"/>
        <end position="231"/>
    </location>
</feature>
<dbReference type="Proteomes" id="UP000177069">
    <property type="component" value="Unassembled WGS sequence"/>
</dbReference>
<keyword evidence="1" id="KW-0812">Transmembrane</keyword>
<dbReference type="SUPFAM" id="SSF53335">
    <property type="entry name" value="S-adenosyl-L-methionine-dependent methyltransferases"/>
    <property type="match status" value="1"/>
</dbReference>
<accession>A0A1F5FYU3</accession>
<dbReference type="AlphaFoldDB" id="A0A1F5FYU3"/>
<organism evidence="3 4">
    <name type="scientific">Candidatus Curtissbacteria bacterium RIFCSPHIGHO2_01_FULL_41_13</name>
    <dbReference type="NCBI Taxonomy" id="1797745"/>
    <lineage>
        <taxon>Bacteria</taxon>
        <taxon>Candidatus Curtissiibacteriota</taxon>
    </lineage>
</organism>
<feature type="domain" description="Methyltransferase type 11" evidence="2">
    <location>
        <begin position="45"/>
        <end position="129"/>
    </location>
</feature>
<name>A0A1F5FYU3_9BACT</name>
<dbReference type="EMBL" id="MFBA01000050">
    <property type="protein sequence ID" value="OGD84771.1"/>
    <property type="molecule type" value="Genomic_DNA"/>
</dbReference>
<dbReference type="InterPro" id="IPR029063">
    <property type="entry name" value="SAM-dependent_MTases_sf"/>
</dbReference>
<dbReference type="GO" id="GO:0008757">
    <property type="term" value="F:S-adenosylmethionine-dependent methyltransferase activity"/>
    <property type="evidence" value="ECO:0007669"/>
    <property type="project" value="InterPro"/>
</dbReference>
<keyword evidence="1" id="KW-0472">Membrane</keyword>
<evidence type="ECO:0000313" key="3">
    <source>
        <dbReference type="EMBL" id="OGD84771.1"/>
    </source>
</evidence>
<evidence type="ECO:0000313" key="4">
    <source>
        <dbReference type="Proteomes" id="UP000177069"/>
    </source>
</evidence>
<comment type="caution">
    <text evidence="3">The sequence shown here is derived from an EMBL/GenBank/DDBJ whole genome shotgun (WGS) entry which is preliminary data.</text>
</comment>
<keyword evidence="1" id="KW-1133">Transmembrane helix</keyword>
<evidence type="ECO:0000259" key="2">
    <source>
        <dbReference type="Pfam" id="PF08241"/>
    </source>
</evidence>
<gene>
    <name evidence="3" type="ORF">A2696_00390</name>
</gene>
<reference evidence="3 4" key="1">
    <citation type="journal article" date="2016" name="Nat. Commun.">
        <title>Thousands of microbial genomes shed light on interconnected biogeochemical processes in an aquifer system.</title>
        <authorList>
            <person name="Anantharaman K."/>
            <person name="Brown C.T."/>
            <person name="Hug L.A."/>
            <person name="Sharon I."/>
            <person name="Castelle C.J."/>
            <person name="Probst A.J."/>
            <person name="Thomas B.C."/>
            <person name="Singh A."/>
            <person name="Wilkins M.J."/>
            <person name="Karaoz U."/>
            <person name="Brodie E.L."/>
            <person name="Williams K.H."/>
            <person name="Hubbard S.S."/>
            <person name="Banfield J.F."/>
        </authorList>
    </citation>
    <scope>NUCLEOTIDE SEQUENCE [LARGE SCALE GENOMIC DNA]</scope>
</reference>
<dbReference type="Pfam" id="PF08241">
    <property type="entry name" value="Methyltransf_11"/>
    <property type="match status" value="1"/>
</dbReference>